<dbReference type="CDD" id="cd00593">
    <property type="entry name" value="RIBOc"/>
    <property type="match status" value="1"/>
</dbReference>
<name>G5JDF8_CROWT</name>
<sequence length="328" mass="38569">MQWNSSLVQEKISFNFKNTDLLFLSLSDPSYGKQINQPDSDNQRLESLGENLLALIIIDYLYHHFPYLTLSKMTALQDKLLDKEKLTNLWFSLGLGESYPFLDVNQERHRLRVKTTNPFEKSLKALVAAIHVDRGFSHSYNWFNKHLIAPLLAKHQKDNLERVNPDKQLNILGSTLLKAVTFDYLYTLLPYVKPGQLKKLSKTLTSKKQQTEYLKKVTTEDWEIITTEQDKISKKSFPSLFGAMFIHFDHENPKTRYRNSKKWFKENFIDEDEVLYDAISSLLRDGIPQKWIIREILGYKSKDYDRGRKRFHEIMDQSSDKISVKTEH</sequence>
<dbReference type="SMART" id="SM00535">
    <property type="entry name" value="RIBOc"/>
    <property type="match status" value="1"/>
</dbReference>
<organism evidence="2 3">
    <name type="scientific">Crocosphaera watsonii WH 0003</name>
    <dbReference type="NCBI Taxonomy" id="423471"/>
    <lineage>
        <taxon>Bacteria</taxon>
        <taxon>Bacillati</taxon>
        <taxon>Cyanobacteriota</taxon>
        <taxon>Cyanophyceae</taxon>
        <taxon>Oscillatoriophycideae</taxon>
        <taxon>Chroococcales</taxon>
        <taxon>Aphanothecaceae</taxon>
        <taxon>Crocosphaera</taxon>
    </lineage>
</organism>
<dbReference type="InterPro" id="IPR000999">
    <property type="entry name" value="RNase_III_dom"/>
</dbReference>
<dbReference type="SUPFAM" id="SSF69065">
    <property type="entry name" value="RNase III domain-like"/>
    <property type="match status" value="2"/>
</dbReference>
<dbReference type="InterPro" id="IPR036389">
    <property type="entry name" value="RNase_III_sf"/>
</dbReference>
<proteinExistence type="predicted"/>
<feature type="domain" description="RNase III" evidence="1">
    <location>
        <begin position="5"/>
        <end position="135"/>
    </location>
</feature>
<evidence type="ECO:0000313" key="2">
    <source>
        <dbReference type="EMBL" id="EHJ09778.1"/>
    </source>
</evidence>
<gene>
    <name evidence="2" type="ORF">CWATWH0003_5451</name>
</gene>
<comment type="caution">
    <text evidence="2">The sequence shown here is derived from an EMBL/GenBank/DDBJ whole genome shotgun (WGS) entry which is preliminary data.</text>
</comment>
<dbReference type="GO" id="GO:0004525">
    <property type="term" value="F:ribonuclease III activity"/>
    <property type="evidence" value="ECO:0007669"/>
    <property type="project" value="InterPro"/>
</dbReference>
<dbReference type="EMBL" id="AESD01000847">
    <property type="protein sequence ID" value="EHJ09778.1"/>
    <property type="molecule type" value="Genomic_DNA"/>
</dbReference>
<dbReference type="GeneID" id="88768768"/>
<dbReference type="AlphaFoldDB" id="G5JDF8"/>
<dbReference type="Proteomes" id="UP000003477">
    <property type="component" value="Unassembled WGS sequence"/>
</dbReference>
<accession>G5JDF8</accession>
<dbReference type="Pfam" id="PF14622">
    <property type="entry name" value="Ribonucleas_3_3"/>
    <property type="match status" value="1"/>
</dbReference>
<evidence type="ECO:0000313" key="3">
    <source>
        <dbReference type="Proteomes" id="UP000003477"/>
    </source>
</evidence>
<dbReference type="RefSeq" id="WP_007308275.1">
    <property type="nucleotide sequence ID" value="NZ_AESD01000847.1"/>
</dbReference>
<feature type="domain" description="RNase III" evidence="1">
    <location>
        <begin position="129"/>
        <end position="249"/>
    </location>
</feature>
<dbReference type="PATRIC" id="fig|423471.3.peg.5090"/>
<protein>
    <submittedName>
        <fullName evidence="2">Ribonuclease III</fullName>
    </submittedName>
</protein>
<dbReference type="Gene3D" id="1.10.1520.10">
    <property type="entry name" value="Ribonuclease III domain"/>
    <property type="match status" value="2"/>
</dbReference>
<evidence type="ECO:0000259" key="1">
    <source>
        <dbReference type="PROSITE" id="PS50142"/>
    </source>
</evidence>
<dbReference type="GO" id="GO:0006396">
    <property type="term" value="P:RNA processing"/>
    <property type="evidence" value="ECO:0007669"/>
    <property type="project" value="InterPro"/>
</dbReference>
<dbReference type="PROSITE" id="PS50142">
    <property type="entry name" value="RNASE_3_2"/>
    <property type="match status" value="2"/>
</dbReference>
<reference evidence="2 3" key="1">
    <citation type="journal article" date="2011" name="Front. Microbiol.">
        <title>Two Strains of Crocosphaera watsonii with Highly Conserved Genomes are Distinguished by Strain-Specific Features.</title>
        <authorList>
            <person name="Bench S.R."/>
            <person name="Ilikchyan I.N."/>
            <person name="Tripp H.J."/>
            <person name="Zehr J.P."/>
        </authorList>
    </citation>
    <scope>NUCLEOTIDE SEQUENCE [LARGE SCALE GENOMIC DNA]</scope>
    <source>
        <strain evidence="2 3">WH 0003</strain>
    </source>
</reference>